<dbReference type="AlphaFoldDB" id="A0A7S2CQ70"/>
<dbReference type="SMART" id="SM00248">
    <property type="entry name" value="ANK"/>
    <property type="match status" value="5"/>
</dbReference>
<sequence>MPVDTPLHKACHSGDINEIKKVFEEHDPDEDPIDVNAAGAQDRRPLHRAAGGNHKDAVAFLIDEKQATVDQVDKPGRTPLHWAAMGGHAEAGAALLDRGADITAATASGMTAMHAACEAGHDKFVVFLLERAPDKLALCAAKDSNDKVPCDLAVAGKHKAVVTALKGAGDPVAASSACVIC</sequence>
<dbReference type="InterPro" id="IPR036770">
    <property type="entry name" value="Ankyrin_rpt-contain_sf"/>
</dbReference>
<proteinExistence type="predicted"/>
<dbReference type="PROSITE" id="PS50088">
    <property type="entry name" value="ANK_REPEAT"/>
    <property type="match status" value="2"/>
</dbReference>
<dbReference type="InterPro" id="IPR002110">
    <property type="entry name" value="Ankyrin_rpt"/>
</dbReference>
<dbReference type="EMBL" id="HBGT01024127">
    <property type="protein sequence ID" value="CAD9431701.1"/>
    <property type="molecule type" value="Transcribed_RNA"/>
</dbReference>
<accession>A0A7S2CQ70</accession>
<keyword evidence="1" id="KW-0677">Repeat</keyword>
<dbReference type="SUPFAM" id="SSF48403">
    <property type="entry name" value="Ankyrin repeat"/>
    <property type="match status" value="1"/>
</dbReference>
<evidence type="ECO:0000256" key="2">
    <source>
        <dbReference type="ARBA" id="ARBA00023043"/>
    </source>
</evidence>
<feature type="repeat" description="ANK" evidence="3">
    <location>
        <begin position="108"/>
        <end position="134"/>
    </location>
</feature>
<dbReference type="Pfam" id="PF12796">
    <property type="entry name" value="Ank_2"/>
    <property type="match status" value="1"/>
</dbReference>
<protein>
    <submittedName>
        <fullName evidence="4">Uncharacterized protein</fullName>
    </submittedName>
</protein>
<organism evidence="4">
    <name type="scientific">Florenciella parvula</name>
    <dbReference type="NCBI Taxonomy" id="236787"/>
    <lineage>
        <taxon>Eukaryota</taxon>
        <taxon>Sar</taxon>
        <taxon>Stramenopiles</taxon>
        <taxon>Ochrophyta</taxon>
        <taxon>Dictyochophyceae</taxon>
        <taxon>Florenciellales</taxon>
        <taxon>Florenciella</taxon>
    </lineage>
</organism>
<keyword evidence="2 3" id="KW-0040">ANK repeat</keyword>
<name>A0A7S2CQ70_9STRA</name>
<dbReference type="PROSITE" id="PS50297">
    <property type="entry name" value="ANK_REP_REGION"/>
    <property type="match status" value="2"/>
</dbReference>
<dbReference type="Gene3D" id="1.25.40.20">
    <property type="entry name" value="Ankyrin repeat-containing domain"/>
    <property type="match status" value="2"/>
</dbReference>
<evidence type="ECO:0000256" key="3">
    <source>
        <dbReference type="PROSITE-ProRule" id="PRU00023"/>
    </source>
</evidence>
<evidence type="ECO:0000313" key="4">
    <source>
        <dbReference type="EMBL" id="CAD9431701.1"/>
    </source>
</evidence>
<dbReference type="PANTHER" id="PTHR24171:SF10">
    <property type="entry name" value="ANKYRIN REPEAT DOMAIN-CONTAINING PROTEIN 29-LIKE"/>
    <property type="match status" value="1"/>
</dbReference>
<evidence type="ECO:0000256" key="1">
    <source>
        <dbReference type="ARBA" id="ARBA00022737"/>
    </source>
</evidence>
<feature type="repeat" description="ANK" evidence="3">
    <location>
        <begin position="75"/>
        <end position="107"/>
    </location>
</feature>
<reference evidence="4" key="1">
    <citation type="submission" date="2021-01" db="EMBL/GenBank/DDBJ databases">
        <authorList>
            <person name="Corre E."/>
            <person name="Pelletier E."/>
            <person name="Niang G."/>
            <person name="Scheremetjew M."/>
            <person name="Finn R."/>
            <person name="Kale V."/>
            <person name="Holt S."/>
            <person name="Cochrane G."/>
            <person name="Meng A."/>
            <person name="Brown T."/>
            <person name="Cohen L."/>
        </authorList>
    </citation>
    <scope>NUCLEOTIDE SEQUENCE</scope>
    <source>
        <strain evidence="4">RCC1693</strain>
    </source>
</reference>
<dbReference type="PANTHER" id="PTHR24171">
    <property type="entry name" value="ANKYRIN REPEAT DOMAIN-CONTAINING PROTEIN 39-RELATED"/>
    <property type="match status" value="1"/>
</dbReference>
<gene>
    <name evidence="4" type="ORF">FPAR1323_LOCUS12536</name>
</gene>